<organism evidence="1 2">
    <name type="scientific">Thalassospira profundimaris</name>
    <dbReference type="NCBI Taxonomy" id="502049"/>
    <lineage>
        <taxon>Bacteria</taxon>
        <taxon>Pseudomonadati</taxon>
        <taxon>Pseudomonadota</taxon>
        <taxon>Alphaproteobacteria</taxon>
        <taxon>Rhodospirillales</taxon>
        <taxon>Thalassospiraceae</taxon>
        <taxon>Thalassospira</taxon>
    </lineage>
</organism>
<evidence type="ECO:0008006" key="3">
    <source>
        <dbReference type="Google" id="ProtNLM"/>
    </source>
</evidence>
<accession>A0A367XJB2</accession>
<evidence type="ECO:0000313" key="1">
    <source>
        <dbReference type="EMBL" id="RCK53708.1"/>
    </source>
</evidence>
<dbReference type="EMBL" id="JPWH01000002">
    <property type="protein sequence ID" value="RCK53708.1"/>
    <property type="molecule type" value="Genomic_DNA"/>
</dbReference>
<dbReference type="RefSeq" id="WP_114087125.1">
    <property type="nucleotide sequence ID" value="NZ_JPWH01000002.1"/>
</dbReference>
<dbReference type="Proteomes" id="UP000252517">
    <property type="component" value="Unassembled WGS sequence"/>
</dbReference>
<gene>
    <name evidence="1" type="ORF">TH25_04155</name>
</gene>
<proteinExistence type="predicted"/>
<comment type="caution">
    <text evidence="1">The sequence shown here is derived from an EMBL/GenBank/DDBJ whole genome shotgun (WGS) entry which is preliminary data.</text>
</comment>
<protein>
    <recommendedName>
        <fullName evidence="3">DUF1127 domain-containing protein</fullName>
    </recommendedName>
</protein>
<dbReference type="AlphaFoldDB" id="A0A367XJB2"/>
<reference evidence="1 2" key="1">
    <citation type="submission" date="2014-07" db="EMBL/GenBank/DDBJ databases">
        <title>Draft genome sequence of Thalassospira profundimaris S25-3-2.</title>
        <authorList>
            <person name="Lai Q."/>
            <person name="Shao Z."/>
        </authorList>
    </citation>
    <scope>NUCLEOTIDE SEQUENCE [LARGE SCALE GENOMIC DNA]</scope>
    <source>
        <strain evidence="1 2">S25-3-2</strain>
    </source>
</reference>
<dbReference type="OrthoDB" id="8116725at2"/>
<sequence>MSFPNPISQAGETCPETPALCALQANSIKNSDQPRDLTIAGLHSRAVQIPNCFFDAINRFFDALARRLTTRRKQRLDVRIMSDRNLADIGLSRRDFDHIPERPAHWNFHLKN</sequence>
<evidence type="ECO:0000313" key="2">
    <source>
        <dbReference type="Proteomes" id="UP000252517"/>
    </source>
</evidence>
<name>A0A367XJB2_9PROT</name>